<dbReference type="RefSeq" id="WP_135208058.1">
    <property type="nucleotide sequence ID" value="NZ_SPVF01000193.1"/>
</dbReference>
<keyword evidence="6" id="KW-1185">Reference proteome</keyword>
<dbReference type="OrthoDB" id="9772911at2"/>
<feature type="signal peptide" evidence="3">
    <location>
        <begin position="1"/>
        <end position="24"/>
    </location>
</feature>
<evidence type="ECO:0000256" key="2">
    <source>
        <dbReference type="SAM" id="MobiDB-lite"/>
    </source>
</evidence>
<feature type="domain" description="Transglycosylase SLT" evidence="4">
    <location>
        <begin position="77"/>
        <end position="377"/>
    </location>
</feature>
<organism evidence="5 6">
    <name type="scientific">Zemynaea arenosa</name>
    <dbReference type="NCBI Taxonomy" id="2561931"/>
    <lineage>
        <taxon>Bacteria</taxon>
        <taxon>Pseudomonadati</taxon>
        <taxon>Pseudomonadota</taxon>
        <taxon>Betaproteobacteria</taxon>
        <taxon>Burkholderiales</taxon>
        <taxon>Oxalobacteraceae</taxon>
        <taxon>Telluria group</taxon>
        <taxon>Zemynaea</taxon>
    </lineage>
</organism>
<comment type="caution">
    <text evidence="5">The sequence shown here is derived from an EMBL/GenBank/DDBJ whole genome shotgun (WGS) entry which is preliminary data.</text>
</comment>
<dbReference type="Gene3D" id="1.10.530.10">
    <property type="match status" value="1"/>
</dbReference>
<dbReference type="InterPro" id="IPR011757">
    <property type="entry name" value="Lytic_transglycosylase_MltB"/>
</dbReference>
<protein>
    <submittedName>
        <fullName evidence="5">Lytic murein transglycosylase B</fullName>
    </submittedName>
</protein>
<feature type="region of interest" description="Disordered" evidence="2">
    <location>
        <begin position="20"/>
        <end position="62"/>
    </location>
</feature>
<dbReference type="Pfam" id="PF13406">
    <property type="entry name" value="SLT_2"/>
    <property type="match status" value="1"/>
</dbReference>
<accession>A0A4Y9SBB3</accession>
<dbReference type="Proteomes" id="UP000298438">
    <property type="component" value="Unassembled WGS sequence"/>
</dbReference>
<reference evidence="5 6" key="1">
    <citation type="submission" date="2019-03" db="EMBL/GenBank/DDBJ databases">
        <title>Draft Genome Sequence of Massilia arenosa sp. nov., a Novel Massilia Species Isolated from a Sandy-loam Maize Soil.</title>
        <authorList>
            <person name="Raths R."/>
            <person name="Peta V."/>
            <person name="Bucking H."/>
        </authorList>
    </citation>
    <scope>NUCLEOTIDE SEQUENCE [LARGE SCALE GENOMIC DNA]</scope>
    <source>
        <strain evidence="5 6">MC02</strain>
    </source>
</reference>
<evidence type="ECO:0000256" key="1">
    <source>
        <dbReference type="PIRSR" id="PIRSR611757-1"/>
    </source>
</evidence>
<dbReference type="InterPro" id="IPR043426">
    <property type="entry name" value="MltB-like"/>
</dbReference>
<dbReference type="GO" id="GO:0008933">
    <property type="term" value="F:peptidoglycan lytic transglycosylase activity"/>
    <property type="evidence" value="ECO:0007669"/>
    <property type="project" value="TreeGrafter"/>
</dbReference>
<dbReference type="EMBL" id="SPVF01000193">
    <property type="protein sequence ID" value="TFW17013.1"/>
    <property type="molecule type" value="Genomic_DNA"/>
</dbReference>
<feature type="chain" id="PRO_5021259906" evidence="3">
    <location>
        <begin position="25"/>
        <end position="386"/>
    </location>
</feature>
<evidence type="ECO:0000313" key="6">
    <source>
        <dbReference type="Proteomes" id="UP000298438"/>
    </source>
</evidence>
<proteinExistence type="predicted"/>
<dbReference type="AlphaFoldDB" id="A0A4Y9SBB3"/>
<dbReference type="CDD" id="cd13399">
    <property type="entry name" value="Slt35-like"/>
    <property type="match status" value="1"/>
</dbReference>
<dbReference type="PANTHER" id="PTHR30163:SF9">
    <property type="entry name" value="MEMBRANE-BOUND LYTIC MUREIN TRANSGLYCOSYLASE B"/>
    <property type="match status" value="1"/>
</dbReference>
<feature type="compositionally biased region" description="Low complexity" evidence="2">
    <location>
        <begin position="20"/>
        <end position="42"/>
    </location>
</feature>
<sequence>MTLTRLALLLPLIAALSYGAPAGAKPPQKKAAATKATNATKAAQKKKAAAAKKKKAEPPRPRIDYAGEEVNFSEWSAVRAFADTMVSKHGFTQEEIDGVVRQTRFIDSAVQLVKPAPPGKPKNWQAYSARFIEPIRINAGVRFWNENAEALARAEVQYGVPAEIIIGILGVETLYGRDTGKFRVVDVLTTLAFAYPETPNKEARMAFFRSELENTLLFARQNHMDPFSLLGSFAGAVGMPQFMPGNILQYGVDYDQDGSVDLRGSATDAIGSVANFLVQHGWRRDQPGDIVYHADVSPARQWERFIGAGLSTHFTADDLAGAGVAAAGPLPREQLYGLVDLQNGAEPTEYWIATDNFFAITQYNRSYFYAMSVIELGRAVKLARAS</sequence>
<dbReference type="PANTHER" id="PTHR30163">
    <property type="entry name" value="MEMBRANE-BOUND LYTIC MUREIN TRANSGLYCOSYLASE B"/>
    <property type="match status" value="1"/>
</dbReference>
<dbReference type="NCBIfam" id="TIGR02282">
    <property type="entry name" value="MltB"/>
    <property type="match status" value="1"/>
</dbReference>
<feature type="compositionally biased region" description="Basic residues" evidence="2">
    <location>
        <begin position="43"/>
        <end position="55"/>
    </location>
</feature>
<keyword evidence="3" id="KW-0732">Signal</keyword>
<dbReference type="GO" id="GO:0009253">
    <property type="term" value="P:peptidoglycan catabolic process"/>
    <property type="evidence" value="ECO:0007669"/>
    <property type="project" value="TreeGrafter"/>
</dbReference>
<evidence type="ECO:0000256" key="3">
    <source>
        <dbReference type="SAM" id="SignalP"/>
    </source>
</evidence>
<dbReference type="InterPro" id="IPR031304">
    <property type="entry name" value="SLT_2"/>
</dbReference>
<dbReference type="Gene3D" id="1.10.8.350">
    <property type="entry name" value="Bacterial muramidase"/>
    <property type="match status" value="1"/>
</dbReference>
<evidence type="ECO:0000259" key="4">
    <source>
        <dbReference type="Pfam" id="PF13406"/>
    </source>
</evidence>
<dbReference type="InterPro" id="IPR023346">
    <property type="entry name" value="Lysozyme-like_dom_sf"/>
</dbReference>
<gene>
    <name evidence="5" type="primary">mltB</name>
    <name evidence="5" type="ORF">E4L96_15125</name>
</gene>
<dbReference type="SUPFAM" id="SSF53955">
    <property type="entry name" value="Lysozyme-like"/>
    <property type="match status" value="1"/>
</dbReference>
<name>A0A4Y9SBB3_9BURK</name>
<evidence type="ECO:0000313" key="5">
    <source>
        <dbReference type="EMBL" id="TFW17013.1"/>
    </source>
</evidence>
<feature type="active site" evidence="1">
    <location>
        <position position="172"/>
    </location>
</feature>